<dbReference type="PANTHER" id="PTHR10578:SF143">
    <property type="entry name" value="FMN-DEPENDENT ALPHA-HYDROXY ACID DEHYDROGENASE PB1A11.03"/>
    <property type="match status" value="1"/>
</dbReference>
<dbReference type="InterPro" id="IPR037396">
    <property type="entry name" value="FMN_HAD"/>
</dbReference>
<keyword evidence="5 15" id="KW-0288">FMN</keyword>
<feature type="binding site" evidence="15">
    <location>
        <begin position="92"/>
        <end position="94"/>
    </location>
    <ligand>
        <name>FMN</name>
        <dbReference type="ChEBI" id="CHEBI:58210"/>
    </ligand>
</feature>
<dbReference type="SUPFAM" id="SSF51395">
    <property type="entry name" value="FMN-linked oxidoreductases"/>
    <property type="match status" value="1"/>
</dbReference>
<evidence type="ECO:0000256" key="9">
    <source>
        <dbReference type="ARBA" id="ARBA00048754"/>
    </source>
</evidence>
<dbReference type="PIRSF" id="PIRSF000138">
    <property type="entry name" value="Al-hdrx_acd_dh"/>
    <property type="match status" value="1"/>
</dbReference>
<comment type="catalytic activity">
    <reaction evidence="1">
        <text>a (2S)-2-hydroxycarboxylate + O2 = a 2-oxocarboxylate + H2O2</text>
        <dbReference type="Rhea" id="RHEA:16789"/>
        <dbReference type="ChEBI" id="CHEBI:15379"/>
        <dbReference type="ChEBI" id="CHEBI:16240"/>
        <dbReference type="ChEBI" id="CHEBI:35179"/>
        <dbReference type="ChEBI" id="CHEBI:58123"/>
        <dbReference type="EC" id="1.1.3.15"/>
    </reaction>
</comment>
<dbReference type="InterPro" id="IPR008259">
    <property type="entry name" value="FMN_hydac_DH_AS"/>
</dbReference>
<evidence type="ECO:0000256" key="5">
    <source>
        <dbReference type="ARBA" id="ARBA00022643"/>
    </source>
</evidence>
<feature type="binding site" evidence="15">
    <location>
        <position position="251"/>
    </location>
    <ligand>
        <name>FMN</name>
        <dbReference type="ChEBI" id="CHEBI:58210"/>
    </ligand>
</feature>
<proteinExistence type="inferred from homology"/>
<keyword evidence="18" id="KW-1185">Reference proteome</keyword>
<evidence type="ECO:0000256" key="3">
    <source>
        <dbReference type="ARBA" id="ARBA00013087"/>
    </source>
</evidence>
<evidence type="ECO:0000256" key="13">
    <source>
        <dbReference type="ARBA" id="ARBA00079803"/>
    </source>
</evidence>
<feature type="binding site" evidence="15">
    <location>
        <position position="143"/>
    </location>
    <ligand>
        <name>FMN</name>
        <dbReference type="ChEBI" id="CHEBI:58210"/>
    </ligand>
</feature>
<dbReference type="PANTHER" id="PTHR10578">
    <property type="entry name" value="S -2-HYDROXY-ACID OXIDASE-RELATED"/>
    <property type="match status" value="1"/>
</dbReference>
<evidence type="ECO:0000313" key="18">
    <source>
        <dbReference type="Proteomes" id="UP000572212"/>
    </source>
</evidence>
<name>A0A841RN68_9BACI</name>
<keyword evidence="6" id="KW-0560">Oxidoreductase</keyword>
<comment type="cofactor">
    <cofactor evidence="2">
        <name>FMN</name>
        <dbReference type="ChEBI" id="CHEBI:58210"/>
    </cofactor>
</comment>
<dbReference type="EC" id="1.1.3.15" evidence="3"/>
<keyword evidence="17" id="KW-0413">Isomerase</keyword>
<dbReference type="RefSeq" id="WP_184245030.1">
    <property type="nucleotide sequence ID" value="NZ_BAAACU010000002.1"/>
</dbReference>
<feature type="domain" description="FMN hydroxy acid dehydrogenase" evidence="16">
    <location>
        <begin position="13"/>
        <end position="379"/>
    </location>
</feature>
<feature type="active site" description="Proton acceptor" evidence="14">
    <location>
        <position position="275"/>
    </location>
</feature>
<dbReference type="Gene3D" id="3.20.20.70">
    <property type="entry name" value="Aldolase class I"/>
    <property type="match status" value="1"/>
</dbReference>
<protein>
    <recommendedName>
        <fullName evidence="8">L-lactate oxidase</fullName>
        <ecNumber evidence="3">1.1.3.15</ecNumber>
    </recommendedName>
    <alternativeName>
        <fullName evidence="13">(S)-2-hydroxy-acid oxidase</fullName>
    </alternativeName>
</protein>
<dbReference type="PROSITE" id="PS51349">
    <property type="entry name" value="FMN_HYDROXY_ACID_DH_2"/>
    <property type="match status" value="1"/>
</dbReference>
<feature type="binding site" evidence="15">
    <location>
        <position position="172"/>
    </location>
    <ligand>
        <name>FMN</name>
        <dbReference type="ChEBI" id="CHEBI:58210"/>
    </ligand>
</feature>
<feature type="binding site" evidence="15">
    <location>
        <position position="275"/>
    </location>
    <ligand>
        <name>glyoxylate</name>
        <dbReference type="ChEBI" id="CHEBI:36655"/>
    </ligand>
</feature>
<dbReference type="FunFam" id="3.20.20.70:FF:000029">
    <property type="entry name" value="L-lactate dehydrogenase"/>
    <property type="match status" value="1"/>
</dbReference>
<keyword evidence="4 15" id="KW-0285">Flavoprotein</keyword>
<dbReference type="AlphaFoldDB" id="A0A841RN68"/>
<comment type="catalytic activity">
    <reaction evidence="10">
        <text>mandelate + O2 = phenylglyoxylate + H2O2</text>
        <dbReference type="Rhea" id="RHEA:68968"/>
        <dbReference type="ChEBI" id="CHEBI:15379"/>
        <dbReference type="ChEBI" id="CHEBI:16240"/>
        <dbReference type="ChEBI" id="CHEBI:25147"/>
        <dbReference type="ChEBI" id="CHEBI:36656"/>
    </reaction>
</comment>
<evidence type="ECO:0000256" key="4">
    <source>
        <dbReference type="ARBA" id="ARBA00022630"/>
    </source>
</evidence>
<evidence type="ECO:0000256" key="14">
    <source>
        <dbReference type="PIRSR" id="PIRSR000138-1"/>
    </source>
</evidence>
<feature type="binding site" evidence="15">
    <location>
        <begin position="329"/>
        <end position="330"/>
    </location>
    <ligand>
        <name>FMN</name>
        <dbReference type="ChEBI" id="CHEBI:58210"/>
    </ligand>
</feature>
<sequence length="379" mass="42114">MQNRDKLIQDISQQEEFPFRFEDWEQKAKETMEEGAFAYVYHGAGSEETYYRNQSAFKKWALIPRMLRDVSQIDMSIHLFGKKYTTPFLLAPIGMQKLANGEGELATAKAAESLDIPFIVSTVSSYSMEAIANVAPKGPKWFQLYWSSHNTELSFSMVERAENAGYEAIVLTVDTVMAGWRIGDMKSKFSPLSLGYGKGNYMEDPIFLDNLENHEEETILESILDNIQHPGLTWDAIAQLKKRTKLPILIKGILHPEDAKLALEYSVDGLIVSNHGGRQLDGVIASIDALPEVIKAVDGKIPVLFDSGVRQGIDAVKALALGAKAVLIGRPYYYGLAVHGEKGVRNVMERLIQETEVTLALSGISQLSDVSNIAIKKDL</sequence>
<evidence type="ECO:0000259" key="16">
    <source>
        <dbReference type="PROSITE" id="PS51349"/>
    </source>
</evidence>
<comment type="catalytic activity">
    <reaction evidence="9">
        <text>(S)-lactate + O2 = pyruvate + H2O2</text>
        <dbReference type="Rhea" id="RHEA:55868"/>
        <dbReference type="ChEBI" id="CHEBI:15361"/>
        <dbReference type="ChEBI" id="CHEBI:15379"/>
        <dbReference type="ChEBI" id="CHEBI:16240"/>
        <dbReference type="ChEBI" id="CHEBI:16651"/>
    </reaction>
    <physiologicalReaction direction="left-to-right" evidence="9">
        <dbReference type="Rhea" id="RHEA:55869"/>
    </physiologicalReaction>
</comment>
<dbReference type="InterPro" id="IPR013785">
    <property type="entry name" value="Aldolase_TIM"/>
</dbReference>
<feature type="binding site" evidence="15">
    <location>
        <position position="273"/>
    </location>
    <ligand>
        <name>FMN</name>
        <dbReference type="ChEBI" id="CHEBI:58210"/>
    </ligand>
</feature>
<gene>
    <name evidence="17" type="ORF">GGQ92_000899</name>
</gene>
<evidence type="ECO:0000256" key="6">
    <source>
        <dbReference type="ARBA" id="ARBA00023002"/>
    </source>
</evidence>
<dbReference type="EMBL" id="JACHON010000002">
    <property type="protein sequence ID" value="MBB6512118.1"/>
    <property type="molecule type" value="Genomic_DNA"/>
</dbReference>
<dbReference type="InterPro" id="IPR012133">
    <property type="entry name" value="Alpha-hydoxy_acid_DH_FMN"/>
</dbReference>
<evidence type="ECO:0000256" key="11">
    <source>
        <dbReference type="ARBA" id="ARBA00050773"/>
    </source>
</evidence>
<feature type="binding site" evidence="15">
    <location>
        <position position="121"/>
    </location>
    <ligand>
        <name>FMN</name>
        <dbReference type="ChEBI" id="CHEBI:58210"/>
    </ligand>
</feature>
<dbReference type="GO" id="GO:0003973">
    <property type="term" value="F:(S)-2-hydroxy-acid oxidase activity"/>
    <property type="evidence" value="ECO:0007669"/>
    <property type="project" value="UniProtKB-EC"/>
</dbReference>
<dbReference type="Pfam" id="PF01070">
    <property type="entry name" value="FMN_dh"/>
    <property type="match status" value="1"/>
</dbReference>
<evidence type="ECO:0000256" key="7">
    <source>
        <dbReference type="ARBA" id="ARBA00024042"/>
    </source>
</evidence>
<comment type="similarity">
    <text evidence="7">Belongs to the FMN-dependent alpha-hydroxy acid dehydrogenase family.</text>
</comment>
<dbReference type="GO" id="GO:0016853">
    <property type="term" value="F:isomerase activity"/>
    <property type="evidence" value="ECO:0007669"/>
    <property type="project" value="UniProtKB-KW"/>
</dbReference>
<feature type="binding site" evidence="15">
    <location>
        <begin position="306"/>
        <end position="310"/>
    </location>
    <ligand>
        <name>FMN</name>
        <dbReference type="ChEBI" id="CHEBI:58210"/>
    </ligand>
</feature>
<comment type="caution">
    <text evidence="17">The sequence shown here is derived from an EMBL/GenBank/DDBJ whole genome shotgun (WGS) entry which is preliminary data.</text>
</comment>
<dbReference type="PROSITE" id="PS00557">
    <property type="entry name" value="FMN_HYDROXY_ACID_DH_1"/>
    <property type="match status" value="1"/>
</dbReference>
<feature type="binding site" evidence="15">
    <location>
        <position position="278"/>
    </location>
    <ligand>
        <name>glyoxylate</name>
        <dbReference type="ChEBI" id="CHEBI:36655"/>
    </ligand>
</feature>
<evidence type="ECO:0000256" key="8">
    <source>
        <dbReference type="ARBA" id="ARBA00029513"/>
    </source>
</evidence>
<feature type="binding site" evidence="15">
    <location>
        <position position="181"/>
    </location>
    <ligand>
        <name>glyoxylate</name>
        <dbReference type="ChEBI" id="CHEBI:36655"/>
    </ligand>
</feature>
<evidence type="ECO:0000256" key="12">
    <source>
        <dbReference type="ARBA" id="ARBA00052949"/>
    </source>
</evidence>
<evidence type="ECO:0000256" key="15">
    <source>
        <dbReference type="PIRSR" id="PIRSR000138-2"/>
    </source>
</evidence>
<accession>A0A841RN68</accession>
<dbReference type="GO" id="GO:0010181">
    <property type="term" value="F:FMN binding"/>
    <property type="evidence" value="ECO:0007669"/>
    <property type="project" value="InterPro"/>
</dbReference>
<evidence type="ECO:0000313" key="17">
    <source>
        <dbReference type="EMBL" id="MBB6512118.1"/>
    </source>
</evidence>
<feature type="binding site" evidence="15">
    <location>
        <position position="145"/>
    </location>
    <ligand>
        <name>glyoxylate</name>
        <dbReference type="ChEBI" id="CHEBI:36655"/>
    </ligand>
</feature>
<reference evidence="17 18" key="1">
    <citation type="submission" date="2020-08" db="EMBL/GenBank/DDBJ databases">
        <title>Genomic Encyclopedia of Type Strains, Phase IV (KMG-IV): sequencing the most valuable type-strain genomes for metagenomic binning, comparative biology and taxonomic classification.</title>
        <authorList>
            <person name="Goeker M."/>
        </authorList>
    </citation>
    <scope>NUCLEOTIDE SEQUENCE [LARGE SCALE GENOMIC DNA]</scope>
    <source>
        <strain evidence="17 18">DSM 11805</strain>
    </source>
</reference>
<evidence type="ECO:0000256" key="2">
    <source>
        <dbReference type="ARBA" id="ARBA00001917"/>
    </source>
</evidence>
<comment type="catalytic activity">
    <reaction evidence="12">
        <text>2-hydroxyoctanoate + O2 = 2-oxooctanoate + H2O2</text>
        <dbReference type="Rhea" id="RHEA:67940"/>
        <dbReference type="ChEBI" id="CHEBI:15379"/>
        <dbReference type="ChEBI" id="CHEBI:16240"/>
        <dbReference type="ChEBI" id="CHEBI:133514"/>
        <dbReference type="ChEBI" id="CHEBI:176689"/>
    </reaction>
</comment>
<evidence type="ECO:0000256" key="1">
    <source>
        <dbReference type="ARBA" id="ARBA00000616"/>
    </source>
</evidence>
<evidence type="ECO:0000256" key="10">
    <source>
        <dbReference type="ARBA" id="ARBA00050549"/>
    </source>
</evidence>
<dbReference type="Proteomes" id="UP000572212">
    <property type="component" value="Unassembled WGS sequence"/>
</dbReference>
<comment type="catalytic activity">
    <reaction evidence="11">
        <text>2-hydroxyoctadecanoate + O2 = 2-oxooctadecanoate + H2O2</text>
        <dbReference type="Rhea" id="RHEA:68964"/>
        <dbReference type="ChEBI" id="CHEBI:15379"/>
        <dbReference type="ChEBI" id="CHEBI:16240"/>
        <dbReference type="ChEBI" id="CHEBI:17162"/>
        <dbReference type="ChEBI" id="CHEBI:76724"/>
    </reaction>
</comment>
<dbReference type="InterPro" id="IPR000262">
    <property type="entry name" value="FMN-dep_DH"/>
</dbReference>
<organism evidence="17 18">
    <name type="scientific">Gracilibacillus halotolerans</name>
    <dbReference type="NCBI Taxonomy" id="74386"/>
    <lineage>
        <taxon>Bacteria</taxon>
        <taxon>Bacillati</taxon>
        <taxon>Bacillota</taxon>
        <taxon>Bacilli</taxon>
        <taxon>Bacillales</taxon>
        <taxon>Bacillaceae</taxon>
        <taxon>Gracilibacillus</taxon>
    </lineage>
</organism>
<feature type="binding site" evidence="15">
    <location>
        <position position="39"/>
    </location>
    <ligand>
        <name>glyoxylate</name>
        <dbReference type="ChEBI" id="CHEBI:36655"/>
    </ligand>
</feature>